<gene>
    <name evidence="1" type="ORF">COCCU_02105</name>
</gene>
<evidence type="ECO:0000313" key="1">
    <source>
        <dbReference type="EMBL" id="QGU06380.1"/>
    </source>
</evidence>
<dbReference type="Pfam" id="PF19736">
    <property type="entry name" value="DUF6226"/>
    <property type="match status" value="1"/>
</dbReference>
<dbReference type="Proteomes" id="UP000424462">
    <property type="component" value="Chromosome"/>
</dbReference>
<name>A0A6B8W8Q0_9CORY</name>
<dbReference type="InterPro" id="IPR045773">
    <property type="entry name" value="DUF6226"/>
</dbReference>
<dbReference type="RefSeq" id="WP_156229941.1">
    <property type="nucleotide sequence ID" value="NZ_CP046455.1"/>
</dbReference>
<proteinExistence type="predicted"/>
<keyword evidence="2" id="KW-1185">Reference proteome</keyword>
<organism evidence="1 2">
    <name type="scientific">Corynebacterium occultum</name>
    <dbReference type="NCBI Taxonomy" id="2675219"/>
    <lineage>
        <taxon>Bacteria</taxon>
        <taxon>Bacillati</taxon>
        <taxon>Actinomycetota</taxon>
        <taxon>Actinomycetes</taxon>
        <taxon>Mycobacteriales</taxon>
        <taxon>Corynebacteriaceae</taxon>
        <taxon>Corynebacterium</taxon>
    </lineage>
</organism>
<evidence type="ECO:0000313" key="2">
    <source>
        <dbReference type="Proteomes" id="UP000424462"/>
    </source>
</evidence>
<protein>
    <submittedName>
        <fullName evidence="1">Uncharacterized protein</fullName>
    </submittedName>
</protein>
<reference evidence="1 2" key="1">
    <citation type="submission" date="2019-11" db="EMBL/GenBank/DDBJ databases">
        <title>Complete genome sequence of Corynebacterium kalinowskii 1959, a novel Corynebacterium species isolated from soil of a small paddock in Vilsendorf, Germany.</title>
        <authorList>
            <person name="Schaffert L."/>
            <person name="Ruwe M."/>
            <person name="Milse J."/>
            <person name="Hanuschka K."/>
            <person name="Ortseifen V."/>
            <person name="Droste J."/>
            <person name="Brandt D."/>
            <person name="Schlueter L."/>
            <person name="Kutter Y."/>
            <person name="Vinke S."/>
            <person name="Viehoefer P."/>
            <person name="Jacob L."/>
            <person name="Luebke N.-C."/>
            <person name="Schulte-Berndt E."/>
            <person name="Hain C."/>
            <person name="Linder M."/>
            <person name="Schmidt P."/>
            <person name="Wollenschlaeger L."/>
            <person name="Luttermann T."/>
            <person name="Thieme E."/>
            <person name="Hassa J."/>
            <person name="Haak M."/>
            <person name="Wittchen M."/>
            <person name="Mentz A."/>
            <person name="Persicke M."/>
            <person name="Busche T."/>
            <person name="Ruckert C."/>
        </authorList>
    </citation>
    <scope>NUCLEOTIDE SEQUENCE [LARGE SCALE GENOMIC DNA]</scope>
    <source>
        <strain evidence="1 2">2039</strain>
    </source>
</reference>
<dbReference type="KEGG" id="cok:COCCU_02105"/>
<dbReference type="AlphaFoldDB" id="A0A6B8W8Q0"/>
<accession>A0A6B8W8Q0</accession>
<dbReference type="EMBL" id="CP046455">
    <property type="protein sequence ID" value="QGU06380.1"/>
    <property type="molecule type" value="Genomic_DNA"/>
</dbReference>
<sequence length="243" mass="26487">MTPWWERHNEYTAPGNQLSAAALSLLREVAEAFTVTGSDTPGWPDPHLDPDVPFARRNPEDEEYERCLDPGRYALTQARGAAWVKVLQERKAVASLKETHPGPGRAVLNVSPRRGELGAQPLVLKYEYFIFDTGHAPCLEVWAGQPALKLSEAPDCACDACDSGSDDLLEMIDKAIFSVIDGSVIASVEPRSASLRTSFGAESRSPGRTVRGQGSTPVKLVAGPWLPGWTSRVLLKAPRGFRH</sequence>